<proteinExistence type="predicted"/>
<protein>
    <recommendedName>
        <fullName evidence="3">YD repeat-containing protein</fullName>
    </recommendedName>
</protein>
<reference evidence="2" key="1">
    <citation type="submission" date="2019-01" db="EMBL/GenBank/DDBJ databases">
        <title>Cytophagaceae bacterium strain CAR-16.</title>
        <authorList>
            <person name="Chen W.-M."/>
        </authorList>
    </citation>
    <scope>NUCLEOTIDE SEQUENCE [LARGE SCALE GENOMIC DNA]</scope>
    <source>
        <strain evidence="2">LLJ-11</strain>
    </source>
</reference>
<dbReference type="EMBL" id="SBKO01000006">
    <property type="protein sequence ID" value="RXR16315.1"/>
    <property type="molecule type" value="Genomic_DNA"/>
</dbReference>
<dbReference type="OrthoDB" id="1046747at2"/>
<dbReference type="Gene3D" id="2.180.10.10">
    <property type="entry name" value="RHS repeat-associated core"/>
    <property type="match status" value="1"/>
</dbReference>
<evidence type="ECO:0000313" key="1">
    <source>
        <dbReference type="EMBL" id="RXR16315.1"/>
    </source>
</evidence>
<organism evidence="1 2">
    <name type="scientific">Flavobacterium amnicola</name>
    <dbReference type="NCBI Taxonomy" id="2506422"/>
    <lineage>
        <taxon>Bacteria</taxon>
        <taxon>Pseudomonadati</taxon>
        <taxon>Bacteroidota</taxon>
        <taxon>Flavobacteriia</taxon>
        <taxon>Flavobacteriales</taxon>
        <taxon>Flavobacteriaceae</taxon>
        <taxon>Flavobacterium</taxon>
    </lineage>
</organism>
<dbReference type="RefSeq" id="WP_129436593.1">
    <property type="nucleotide sequence ID" value="NZ_SBKO01000006.1"/>
</dbReference>
<keyword evidence="2" id="KW-1185">Reference proteome</keyword>
<accession>A0A4Q1K186</accession>
<evidence type="ECO:0000313" key="2">
    <source>
        <dbReference type="Proteomes" id="UP000290283"/>
    </source>
</evidence>
<dbReference type="Proteomes" id="UP000290283">
    <property type="component" value="Unassembled WGS sequence"/>
</dbReference>
<evidence type="ECO:0008006" key="3">
    <source>
        <dbReference type="Google" id="ProtNLM"/>
    </source>
</evidence>
<name>A0A4Q1K186_9FLAO</name>
<dbReference type="AlphaFoldDB" id="A0A4Q1K186"/>
<sequence length="316" mass="37123">MKNQLNFLGLIKNDKKALIIVVLFQIHFAYSQVNYCGNCGIFKNDNLELYKNISNIEFREYKGSPIFEDLDEDSKLQLLEETQTVTYNDFGKVEEYASNGLFSISYKFTYNEIGEIVGLIENEVIEHKETFNYDKEKNEVKQYIYDYDGVNIDRIIVYKLNRKGQTLNEKEFNGSGGVLREHSFKYDDKGNEIFSIQYGVKATTTCKYDEQGRIISKYTTNNYGKGFTTTFKYNLNGKIIEQIGKSDQTGLSYKIIYEYDNNLMISEKRIDYSNGKERSTEAKKYFYDNRRMWIKEITTRNDILALICMRVINYKN</sequence>
<comment type="caution">
    <text evidence="1">The sequence shown here is derived from an EMBL/GenBank/DDBJ whole genome shotgun (WGS) entry which is preliminary data.</text>
</comment>
<gene>
    <name evidence="1" type="ORF">EQG63_11885</name>
</gene>